<keyword evidence="1" id="KW-0805">Transcription regulation</keyword>
<dbReference type="GO" id="GO:0003677">
    <property type="term" value="F:DNA binding"/>
    <property type="evidence" value="ECO:0007669"/>
    <property type="project" value="UniProtKB-KW"/>
</dbReference>
<dbReference type="InterPro" id="IPR000835">
    <property type="entry name" value="HTH_MarR-typ"/>
</dbReference>
<dbReference type="InterPro" id="IPR014757">
    <property type="entry name" value="Tscrpt_reg_IclR_C"/>
</dbReference>
<dbReference type="InterPro" id="IPR036388">
    <property type="entry name" value="WH-like_DNA-bd_sf"/>
</dbReference>
<keyword evidence="3" id="KW-0804">Transcription</keyword>
<protein>
    <submittedName>
        <fullName evidence="7">IclR family transcriptional regulator</fullName>
    </submittedName>
</protein>
<evidence type="ECO:0000313" key="8">
    <source>
        <dbReference type="Proteomes" id="UP000290849"/>
    </source>
</evidence>
<dbReference type="Gene3D" id="3.30.450.40">
    <property type="match status" value="1"/>
</dbReference>
<dbReference type="PROSITE" id="PS51077">
    <property type="entry name" value="HTH_ICLR"/>
    <property type="match status" value="1"/>
</dbReference>
<dbReference type="InterPro" id="IPR029016">
    <property type="entry name" value="GAF-like_dom_sf"/>
</dbReference>
<keyword evidence="2" id="KW-0238">DNA-binding</keyword>
<evidence type="ECO:0000259" key="6">
    <source>
        <dbReference type="PROSITE" id="PS51078"/>
    </source>
</evidence>
<dbReference type="GO" id="GO:0045892">
    <property type="term" value="P:negative regulation of DNA-templated transcription"/>
    <property type="evidence" value="ECO:0007669"/>
    <property type="project" value="TreeGrafter"/>
</dbReference>
<dbReference type="OrthoDB" id="13103at2"/>
<evidence type="ECO:0000256" key="1">
    <source>
        <dbReference type="ARBA" id="ARBA00023015"/>
    </source>
</evidence>
<dbReference type="PANTHER" id="PTHR30136:SF39">
    <property type="entry name" value="TRANSCRIPTIONAL REGULATORY PROTEIN"/>
    <property type="match status" value="1"/>
</dbReference>
<evidence type="ECO:0000256" key="3">
    <source>
        <dbReference type="ARBA" id="ARBA00023163"/>
    </source>
</evidence>
<dbReference type="Pfam" id="PF09339">
    <property type="entry name" value="HTH_IclR"/>
    <property type="match status" value="1"/>
</dbReference>
<dbReference type="PRINTS" id="PR00598">
    <property type="entry name" value="HTHMARR"/>
</dbReference>
<dbReference type="PANTHER" id="PTHR30136">
    <property type="entry name" value="HELIX-TURN-HELIX TRANSCRIPTIONAL REGULATOR, ICLR FAMILY"/>
    <property type="match status" value="1"/>
</dbReference>
<dbReference type="Pfam" id="PF01614">
    <property type="entry name" value="IclR_C"/>
    <property type="match status" value="1"/>
</dbReference>
<dbReference type="EMBL" id="PYAL01000007">
    <property type="protein sequence ID" value="RXN85377.1"/>
    <property type="molecule type" value="Genomic_DNA"/>
</dbReference>
<feature type="domain" description="HTH iclR-type" evidence="5">
    <location>
        <begin position="43"/>
        <end position="105"/>
    </location>
</feature>
<dbReference type="SUPFAM" id="SSF55781">
    <property type="entry name" value="GAF domain-like"/>
    <property type="match status" value="1"/>
</dbReference>
<dbReference type="GO" id="GO:0003700">
    <property type="term" value="F:DNA-binding transcription factor activity"/>
    <property type="evidence" value="ECO:0007669"/>
    <property type="project" value="InterPro"/>
</dbReference>
<evidence type="ECO:0000259" key="5">
    <source>
        <dbReference type="PROSITE" id="PS51077"/>
    </source>
</evidence>
<gene>
    <name evidence="7" type="ORF">C7R54_23115</name>
</gene>
<accession>A0A4Q1HGV7</accession>
<feature type="compositionally biased region" description="Basic and acidic residues" evidence="4">
    <location>
        <begin position="19"/>
        <end position="38"/>
    </location>
</feature>
<name>A0A4Q1HGV7_9BURK</name>
<dbReference type="SUPFAM" id="SSF46785">
    <property type="entry name" value="Winged helix' DNA-binding domain"/>
    <property type="match status" value="1"/>
</dbReference>
<dbReference type="Gene3D" id="1.10.10.10">
    <property type="entry name" value="Winged helix-like DNA-binding domain superfamily/Winged helix DNA-binding domain"/>
    <property type="match status" value="1"/>
</dbReference>
<dbReference type="InterPro" id="IPR036390">
    <property type="entry name" value="WH_DNA-bd_sf"/>
</dbReference>
<feature type="domain" description="IclR-ED" evidence="6">
    <location>
        <begin position="93"/>
        <end position="291"/>
    </location>
</feature>
<dbReference type="AlphaFoldDB" id="A0A4Q1HGV7"/>
<keyword evidence="8" id="KW-1185">Reference proteome</keyword>
<dbReference type="InterPro" id="IPR011991">
    <property type="entry name" value="ArsR-like_HTH"/>
</dbReference>
<organism evidence="7 8">
    <name type="scientific">Achromobacter aloeverae</name>
    <dbReference type="NCBI Taxonomy" id="1750518"/>
    <lineage>
        <taxon>Bacteria</taxon>
        <taxon>Pseudomonadati</taxon>
        <taxon>Pseudomonadota</taxon>
        <taxon>Betaproteobacteria</taxon>
        <taxon>Burkholderiales</taxon>
        <taxon>Alcaligenaceae</taxon>
        <taxon>Achromobacter</taxon>
    </lineage>
</organism>
<sequence length="291" mass="31673">MERTTSRCARNYNVWQTDKNTDAGSGRRGDDAVTRESEAAGGPGALRRGLRILLHLQRSTRPLGPAEIARAVEMTRPTVYRLLDILEGEGFVRRDESGKAFLASAPEVDVGSEWALFIRRMKPIMERIAVQTGNAVFLSRRDHRSLICLHREIGSHPVQILSLQIGGRSPLGVGAGGIAMLGALSLRERDEVMAANAAEYLEWGNLHVSTIRKLIENCRARGYSVVGNYALQGVLAVGIAIAGNARRPVTALSVTAPHDRLPLQRQREVAALMRGELAAAGIERTSSGRAR</sequence>
<dbReference type="InterPro" id="IPR050707">
    <property type="entry name" value="HTH_MetabolicPath_Reg"/>
</dbReference>
<feature type="region of interest" description="Disordered" evidence="4">
    <location>
        <begin position="17"/>
        <end position="43"/>
    </location>
</feature>
<dbReference type="SMART" id="SM00346">
    <property type="entry name" value="HTH_ICLR"/>
    <property type="match status" value="1"/>
</dbReference>
<comment type="caution">
    <text evidence="7">The sequence shown here is derived from an EMBL/GenBank/DDBJ whole genome shotgun (WGS) entry which is preliminary data.</text>
</comment>
<proteinExistence type="predicted"/>
<dbReference type="CDD" id="cd00090">
    <property type="entry name" value="HTH_ARSR"/>
    <property type="match status" value="1"/>
</dbReference>
<dbReference type="PROSITE" id="PS51078">
    <property type="entry name" value="ICLR_ED"/>
    <property type="match status" value="1"/>
</dbReference>
<reference evidence="7 8" key="1">
    <citation type="journal article" date="2017" name="Int. J. Syst. Evol. Microbiol.">
        <title>Achromobacter aloeverae sp. nov., isolated from the root of Aloe vera (L.) Burm.f.</title>
        <authorList>
            <person name="Kuncharoen N."/>
            <person name="Muramatsu Y."/>
            <person name="Shibata C."/>
            <person name="Kamakura Y."/>
            <person name="Nakagawa Y."/>
            <person name="Tanasupawat S."/>
        </authorList>
    </citation>
    <scope>NUCLEOTIDE SEQUENCE [LARGE SCALE GENOMIC DNA]</scope>
    <source>
        <strain evidence="7 8">AVA-1</strain>
    </source>
</reference>
<evidence type="ECO:0000256" key="4">
    <source>
        <dbReference type="SAM" id="MobiDB-lite"/>
    </source>
</evidence>
<dbReference type="Proteomes" id="UP000290849">
    <property type="component" value="Unassembled WGS sequence"/>
</dbReference>
<dbReference type="InterPro" id="IPR005471">
    <property type="entry name" value="Tscrpt_reg_IclR_N"/>
</dbReference>
<evidence type="ECO:0000313" key="7">
    <source>
        <dbReference type="EMBL" id="RXN85377.1"/>
    </source>
</evidence>
<evidence type="ECO:0000256" key="2">
    <source>
        <dbReference type="ARBA" id="ARBA00023125"/>
    </source>
</evidence>